<dbReference type="GO" id="GO:0016757">
    <property type="term" value="F:glycosyltransferase activity"/>
    <property type="evidence" value="ECO:0007669"/>
    <property type="project" value="UniProtKB-KW"/>
</dbReference>
<dbReference type="SUPFAM" id="SSF53448">
    <property type="entry name" value="Nucleotide-diphospho-sugar transferases"/>
    <property type="match status" value="1"/>
</dbReference>
<keyword evidence="2 4" id="KW-0808">Transferase</keyword>
<sequence length="337" mass="38729">MIMKVESCDMEPLISVIIPVYNVKTYLLACYTTVKNQTYKNLEIILVDDGSTDSSGKMCDEYALEDERVKVIHKINGGLSDARNAGLDIMTGEYVTCIDSDDIVSPDYISTLYTGAKQFDTDITVGTMRAFYESDYITWGQLIGKNDKCEWQCLNRKDTLSKILLQAGVDVSACAKLYRSSLFEKIRYPLARLYEDLATTYKLIDCTNKVAITSKPIYGYRRNREGSITKSGFSMKEMELMISYKEFYDFILKNYPELKREANVRYAVSAGIILESLYLADEESNNSEIAKEMKNIISSYKFDLLFSSEVSIRKKVKVFVARHSKKIYLHLYRMYFK</sequence>
<evidence type="ECO:0000259" key="3">
    <source>
        <dbReference type="Pfam" id="PF00535"/>
    </source>
</evidence>
<feature type="domain" description="Glycosyltransferase 2-like" evidence="3">
    <location>
        <begin position="15"/>
        <end position="186"/>
    </location>
</feature>
<name>A0A374P3W4_9FIRM</name>
<dbReference type="CDD" id="cd00761">
    <property type="entry name" value="Glyco_tranf_GTA_type"/>
    <property type="match status" value="1"/>
</dbReference>
<dbReference type="PANTHER" id="PTHR22916">
    <property type="entry name" value="GLYCOSYLTRANSFERASE"/>
    <property type="match status" value="1"/>
</dbReference>
<protein>
    <submittedName>
        <fullName evidence="4">Glycosyltransferase family 2 protein</fullName>
    </submittedName>
</protein>
<keyword evidence="1" id="KW-0328">Glycosyltransferase</keyword>
<organism evidence="4 5">
    <name type="scientific">Hungatella hathewayi</name>
    <dbReference type="NCBI Taxonomy" id="154046"/>
    <lineage>
        <taxon>Bacteria</taxon>
        <taxon>Bacillati</taxon>
        <taxon>Bacillota</taxon>
        <taxon>Clostridia</taxon>
        <taxon>Lachnospirales</taxon>
        <taxon>Lachnospiraceae</taxon>
        <taxon>Hungatella</taxon>
    </lineage>
</organism>
<comment type="caution">
    <text evidence="4">The sequence shown here is derived from an EMBL/GenBank/DDBJ whole genome shotgun (WGS) entry which is preliminary data.</text>
</comment>
<reference evidence="4 5" key="1">
    <citation type="submission" date="2018-08" db="EMBL/GenBank/DDBJ databases">
        <title>A genome reference for cultivated species of the human gut microbiota.</title>
        <authorList>
            <person name="Zou Y."/>
            <person name="Xue W."/>
            <person name="Luo G."/>
        </authorList>
    </citation>
    <scope>NUCLEOTIDE SEQUENCE [LARGE SCALE GENOMIC DNA]</scope>
    <source>
        <strain evidence="4 5">TM09-12</strain>
    </source>
</reference>
<evidence type="ECO:0000256" key="2">
    <source>
        <dbReference type="ARBA" id="ARBA00022679"/>
    </source>
</evidence>
<evidence type="ECO:0000256" key="1">
    <source>
        <dbReference type="ARBA" id="ARBA00022676"/>
    </source>
</evidence>
<dbReference type="Gene3D" id="3.90.550.10">
    <property type="entry name" value="Spore Coat Polysaccharide Biosynthesis Protein SpsA, Chain A"/>
    <property type="match status" value="1"/>
</dbReference>
<dbReference type="AlphaFoldDB" id="A0A374P3W4"/>
<dbReference type="EMBL" id="QSON01000012">
    <property type="protein sequence ID" value="RGI99945.1"/>
    <property type="molecule type" value="Genomic_DNA"/>
</dbReference>
<gene>
    <name evidence="4" type="ORF">DXD79_22645</name>
</gene>
<dbReference type="Proteomes" id="UP000263014">
    <property type="component" value="Unassembled WGS sequence"/>
</dbReference>
<dbReference type="InterPro" id="IPR029044">
    <property type="entry name" value="Nucleotide-diphossugar_trans"/>
</dbReference>
<evidence type="ECO:0000313" key="5">
    <source>
        <dbReference type="Proteomes" id="UP000263014"/>
    </source>
</evidence>
<proteinExistence type="predicted"/>
<dbReference type="Pfam" id="PF00535">
    <property type="entry name" value="Glycos_transf_2"/>
    <property type="match status" value="1"/>
</dbReference>
<dbReference type="InterPro" id="IPR001173">
    <property type="entry name" value="Glyco_trans_2-like"/>
</dbReference>
<accession>A0A374P3W4</accession>
<evidence type="ECO:0000313" key="4">
    <source>
        <dbReference type="EMBL" id="RGI99945.1"/>
    </source>
</evidence>
<dbReference type="PANTHER" id="PTHR22916:SF51">
    <property type="entry name" value="GLYCOSYLTRANSFERASE EPSH-RELATED"/>
    <property type="match status" value="1"/>
</dbReference>